<keyword evidence="5" id="KW-1133">Transmembrane helix</keyword>
<comment type="pathway">
    <text evidence="1">Cell wall biogenesis; cell wall polysaccharide biosynthesis.</text>
</comment>
<dbReference type="Pfam" id="PF00535">
    <property type="entry name" value="Glycos_transf_2"/>
    <property type="match status" value="1"/>
</dbReference>
<evidence type="ECO:0000256" key="1">
    <source>
        <dbReference type="ARBA" id="ARBA00004776"/>
    </source>
</evidence>
<reference evidence="7 8" key="1">
    <citation type="submission" date="2015-09" db="EMBL/GenBank/DDBJ databases">
        <title>Genome sequence of Acetobacterium wieringae DSM 1911.</title>
        <authorList>
            <person name="Poehlein A."/>
            <person name="Bengelsdorf F.R."/>
            <person name="Schiel-Bengelsdorf B."/>
            <person name="Duerre P."/>
            <person name="Daniel R."/>
        </authorList>
    </citation>
    <scope>NUCLEOTIDE SEQUENCE [LARGE SCALE GENOMIC DNA]</scope>
    <source>
        <strain evidence="7 8">DSM 1911</strain>
    </source>
</reference>
<accession>A0A1F2PGW2</accession>
<comment type="similarity">
    <text evidence="2">Belongs to the glycosyltransferase 2 family.</text>
</comment>
<dbReference type="Proteomes" id="UP000176244">
    <property type="component" value="Unassembled WGS sequence"/>
</dbReference>
<proteinExistence type="inferred from homology"/>
<dbReference type="RefSeq" id="WP_070371610.1">
    <property type="nucleotide sequence ID" value="NZ_CP097897.1"/>
</dbReference>
<dbReference type="OrthoDB" id="9771846at2"/>
<dbReference type="EC" id="2.4.1.-" evidence="7"/>
<dbReference type="AlphaFoldDB" id="A0A1F2PGW2"/>
<dbReference type="EMBL" id="LKEU01000033">
    <property type="protein sequence ID" value="OFV70122.1"/>
    <property type="molecule type" value="Genomic_DNA"/>
</dbReference>
<dbReference type="SUPFAM" id="SSF53448">
    <property type="entry name" value="Nucleotide-diphospho-sugar transferases"/>
    <property type="match status" value="1"/>
</dbReference>
<comment type="caution">
    <text evidence="7">The sequence shown here is derived from an EMBL/GenBank/DDBJ whole genome shotgun (WGS) entry which is preliminary data.</text>
</comment>
<gene>
    <name evidence="7" type="primary">pgaC</name>
    <name evidence="7" type="ORF">ACWI_23270</name>
</gene>
<keyword evidence="3 7" id="KW-0328">Glycosyltransferase</keyword>
<evidence type="ECO:0000256" key="4">
    <source>
        <dbReference type="ARBA" id="ARBA00022679"/>
    </source>
</evidence>
<name>A0A1F2PGW2_9FIRM</name>
<feature type="domain" description="Glycosyltransferase 2-like" evidence="6">
    <location>
        <begin position="6"/>
        <end position="178"/>
    </location>
</feature>
<keyword evidence="4 7" id="KW-0808">Transferase</keyword>
<dbReference type="PANTHER" id="PTHR43179:SF12">
    <property type="entry name" value="GALACTOFURANOSYLTRANSFERASE GLFT2"/>
    <property type="match status" value="1"/>
</dbReference>
<evidence type="ECO:0000313" key="7">
    <source>
        <dbReference type="EMBL" id="OFV70122.1"/>
    </source>
</evidence>
<keyword evidence="5" id="KW-0812">Transmembrane</keyword>
<dbReference type="InterPro" id="IPR029044">
    <property type="entry name" value="Nucleotide-diphossugar_trans"/>
</dbReference>
<evidence type="ECO:0000256" key="2">
    <source>
        <dbReference type="ARBA" id="ARBA00006739"/>
    </source>
</evidence>
<dbReference type="Gene3D" id="3.90.550.10">
    <property type="entry name" value="Spore Coat Polysaccharide Biosynthesis Protein SpsA, Chain A"/>
    <property type="match status" value="1"/>
</dbReference>
<protein>
    <submittedName>
        <fullName evidence="7">Poly-beta-1,6-N-acetyl-D-glucosamine synthase</fullName>
        <ecNumber evidence="7">2.4.1.-</ecNumber>
    </submittedName>
</protein>
<evidence type="ECO:0000256" key="5">
    <source>
        <dbReference type="SAM" id="Phobius"/>
    </source>
</evidence>
<evidence type="ECO:0000313" key="8">
    <source>
        <dbReference type="Proteomes" id="UP000176244"/>
    </source>
</evidence>
<dbReference type="CDD" id="cd04186">
    <property type="entry name" value="GT_2_like_c"/>
    <property type="match status" value="1"/>
</dbReference>
<dbReference type="InterPro" id="IPR001173">
    <property type="entry name" value="Glyco_trans_2-like"/>
</dbReference>
<sequence>MKCDVSVIIPNFNGENFIANCLDSMMVQSFSTFGHMEIIVVDDCSSDGSVDIIKNYENVMLLENPVNSGFDKSVNQGILASRGKYCLLLNNDVVADPDFVKYLYLHIDDNPRTFSVSSKMIRFYERDKLDDTGDFYNILGWGYKRGDGQSVNAHNKPTAIFSSCAGAGIYRRSILNEIGLFDEAFFAYMEDVDIGYRALINGYKNRYEPKAICYHIGSATTAEGQKYSPFKVQISARNNIYVAYKNMPFVQLLVNSPFLLLGFIVKYITFAKRGFGQDYRAGIKEGLKKHRIMTKVPFQFRNLKHYFFIEVQLIVNVFRQVENKIGK</sequence>
<organism evidence="7 8">
    <name type="scientific">Acetobacterium wieringae</name>
    <dbReference type="NCBI Taxonomy" id="52694"/>
    <lineage>
        <taxon>Bacteria</taxon>
        <taxon>Bacillati</taxon>
        <taxon>Bacillota</taxon>
        <taxon>Clostridia</taxon>
        <taxon>Eubacteriales</taxon>
        <taxon>Eubacteriaceae</taxon>
        <taxon>Acetobacterium</taxon>
    </lineage>
</organism>
<dbReference type="GO" id="GO:0016757">
    <property type="term" value="F:glycosyltransferase activity"/>
    <property type="evidence" value="ECO:0007669"/>
    <property type="project" value="UniProtKB-KW"/>
</dbReference>
<evidence type="ECO:0000256" key="3">
    <source>
        <dbReference type="ARBA" id="ARBA00022676"/>
    </source>
</evidence>
<dbReference type="PANTHER" id="PTHR43179">
    <property type="entry name" value="RHAMNOSYLTRANSFERASE WBBL"/>
    <property type="match status" value="1"/>
</dbReference>
<evidence type="ECO:0000259" key="6">
    <source>
        <dbReference type="Pfam" id="PF00535"/>
    </source>
</evidence>
<keyword evidence="5" id="KW-0472">Membrane</keyword>
<dbReference type="STRING" id="52694.ACWI_23270"/>
<feature type="transmembrane region" description="Helical" evidence="5">
    <location>
        <begin position="249"/>
        <end position="270"/>
    </location>
</feature>